<dbReference type="InterPro" id="IPR036875">
    <property type="entry name" value="Znf_CCHC_sf"/>
</dbReference>
<comment type="caution">
    <text evidence="1">The sequence shown here is derived from an EMBL/GenBank/DDBJ whole genome shotgun (WGS) entry which is preliminary data.</text>
</comment>
<name>A0AAV3P9P4_LITER</name>
<organism evidence="1 2">
    <name type="scientific">Lithospermum erythrorhizon</name>
    <name type="common">Purple gromwell</name>
    <name type="synonym">Lithospermum officinale var. erythrorhizon</name>
    <dbReference type="NCBI Taxonomy" id="34254"/>
    <lineage>
        <taxon>Eukaryota</taxon>
        <taxon>Viridiplantae</taxon>
        <taxon>Streptophyta</taxon>
        <taxon>Embryophyta</taxon>
        <taxon>Tracheophyta</taxon>
        <taxon>Spermatophyta</taxon>
        <taxon>Magnoliopsida</taxon>
        <taxon>eudicotyledons</taxon>
        <taxon>Gunneridae</taxon>
        <taxon>Pentapetalae</taxon>
        <taxon>asterids</taxon>
        <taxon>lamiids</taxon>
        <taxon>Boraginales</taxon>
        <taxon>Boraginaceae</taxon>
        <taxon>Boraginoideae</taxon>
        <taxon>Lithospermeae</taxon>
        <taxon>Lithospermum</taxon>
    </lineage>
</organism>
<protein>
    <submittedName>
        <fullName evidence="1">Uncharacterized protein</fullName>
    </submittedName>
</protein>
<evidence type="ECO:0000313" key="2">
    <source>
        <dbReference type="Proteomes" id="UP001454036"/>
    </source>
</evidence>
<sequence>MIGLVERLDSLGSPVSRELTILKKGKDAGPVLMVHNKKRKRQWKVKKPTAATPVTSKKDGQKNDKCHHCGGMGYWKRNCKKYLAKTKNGTGSIQPTDIFFITLENSYSDTWVLDTGSGSHICRNVQHLQNKRRLEKGEVDLRVGNGSRVGVC</sequence>
<dbReference type="AlphaFoldDB" id="A0AAV3P9P4"/>
<dbReference type="SUPFAM" id="SSF57756">
    <property type="entry name" value="Retrovirus zinc finger-like domains"/>
    <property type="match status" value="1"/>
</dbReference>
<dbReference type="Proteomes" id="UP001454036">
    <property type="component" value="Unassembled WGS sequence"/>
</dbReference>
<reference evidence="1 2" key="1">
    <citation type="submission" date="2024-01" db="EMBL/GenBank/DDBJ databases">
        <title>The complete chloroplast genome sequence of Lithospermum erythrorhizon: insights into the phylogenetic relationship among Boraginaceae species and the maternal lineages of purple gromwells.</title>
        <authorList>
            <person name="Okada T."/>
            <person name="Watanabe K."/>
        </authorList>
    </citation>
    <scope>NUCLEOTIDE SEQUENCE [LARGE SCALE GENOMIC DNA]</scope>
</reference>
<dbReference type="EMBL" id="BAABME010017005">
    <property type="protein sequence ID" value="GAA0148360.1"/>
    <property type="molecule type" value="Genomic_DNA"/>
</dbReference>
<keyword evidence="2" id="KW-1185">Reference proteome</keyword>
<dbReference type="GO" id="GO:0003676">
    <property type="term" value="F:nucleic acid binding"/>
    <property type="evidence" value="ECO:0007669"/>
    <property type="project" value="InterPro"/>
</dbReference>
<gene>
    <name evidence="1" type="ORF">LIER_36704</name>
</gene>
<proteinExistence type="predicted"/>
<dbReference type="GO" id="GO:0008270">
    <property type="term" value="F:zinc ion binding"/>
    <property type="evidence" value="ECO:0007669"/>
    <property type="project" value="InterPro"/>
</dbReference>
<accession>A0AAV3P9P4</accession>
<evidence type="ECO:0000313" key="1">
    <source>
        <dbReference type="EMBL" id="GAA0148360.1"/>
    </source>
</evidence>